<reference evidence="2 3" key="1">
    <citation type="submission" date="2020-04" db="EMBL/GenBank/DDBJ databases">
        <authorList>
            <person name="De Canck E."/>
        </authorList>
    </citation>
    <scope>NUCLEOTIDE SEQUENCE [LARGE SCALE GENOMIC DNA]</scope>
    <source>
        <strain evidence="2 3">LMG 7053</strain>
    </source>
</reference>
<evidence type="ECO:0000256" key="1">
    <source>
        <dbReference type="SAM" id="MobiDB-lite"/>
    </source>
</evidence>
<protein>
    <submittedName>
        <fullName evidence="2">Uncharacterized protein</fullName>
    </submittedName>
</protein>
<dbReference type="RefSeq" id="WP_083037024.1">
    <property type="nucleotide sequence ID" value="NZ_CP017433.1"/>
</dbReference>
<name>A0ABM8M3N6_9BURK</name>
<comment type="caution">
    <text evidence="2">The sequence shown here is derived from an EMBL/GenBank/DDBJ whole genome shotgun (WGS) entry which is preliminary data.</text>
</comment>
<dbReference type="EMBL" id="CADILJ010000114">
    <property type="protein sequence ID" value="CAB3959027.1"/>
    <property type="molecule type" value="Genomic_DNA"/>
</dbReference>
<organism evidence="2 3">
    <name type="scientific">Achromobacter ruhlandii</name>
    <dbReference type="NCBI Taxonomy" id="72557"/>
    <lineage>
        <taxon>Bacteria</taxon>
        <taxon>Pseudomonadati</taxon>
        <taxon>Pseudomonadota</taxon>
        <taxon>Betaproteobacteria</taxon>
        <taxon>Burkholderiales</taxon>
        <taxon>Alcaligenaceae</taxon>
        <taxon>Achromobacter</taxon>
    </lineage>
</organism>
<dbReference type="GeneID" id="55563498"/>
<accession>A0ABM8M3N6</accession>
<sequence>MPGETDKADDQADKAAATAESRQDPQAAQKRRENDAQAVREAIRAMKELLAMLKSKLRQHDKDAQKQVHEIQHDLDEATKTAQAIEDGGLDGVQGGAMNIGGADAGGAMAASA</sequence>
<feature type="compositionally biased region" description="Basic and acidic residues" evidence="1">
    <location>
        <begin position="1"/>
        <end position="13"/>
    </location>
</feature>
<dbReference type="Proteomes" id="UP000494161">
    <property type="component" value="Unassembled WGS sequence"/>
</dbReference>
<evidence type="ECO:0000313" key="3">
    <source>
        <dbReference type="Proteomes" id="UP000494161"/>
    </source>
</evidence>
<evidence type="ECO:0000313" key="2">
    <source>
        <dbReference type="EMBL" id="CAB3959027.1"/>
    </source>
</evidence>
<proteinExistence type="predicted"/>
<gene>
    <name evidence="2" type="ORF">LMG7053_05817</name>
</gene>
<feature type="region of interest" description="Disordered" evidence="1">
    <location>
        <begin position="1"/>
        <end position="40"/>
    </location>
</feature>
<keyword evidence="3" id="KW-1185">Reference proteome</keyword>